<comment type="caution">
    <text evidence="1">The sequence shown here is derived from an EMBL/GenBank/DDBJ whole genome shotgun (WGS) entry which is preliminary data.</text>
</comment>
<proteinExistence type="predicted"/>
<organism evidence="1 2">
    <name type="scientific">Irpex rosettiformis</name>
    <dbReference type="NCBI Taxonomy" id="378272"/>
    <lineage>
        <taxon>Eukaryota</taxon>
        <taxon>Fungi</taxon>
        <taxon>Dikarya</taxon>
        <taxon>Basidiomycota</taxon>
        <taxon>Agaricomycotina</taxon>
        <taxon>Agaricomycetes</taxon>
        <taxon>Polyporales</taxon>
        <taxon>Irpicaceae</taxon>
        <taxon>Irpex</taxon>
    </lineage>
</organism>
<dbReference type="EMBL" id="MU274907">
    <property type="protein sequence ID" value="KAI0090784.1"/>
    <property type="molecule type" value="Genomic_DNA"/>
</dbReference>
<evidence type="ECO:0000313" key="1">
    <source>
        <dbReference type="EMBL" id="KAI0090784.1"/>
    </source>
</evidence>
<keyword evidence="2" id="KW-1185">Reference proteome</keyword>
<reference evidence="1" key="1">
    <citation type="journal article" date="2021" name="Environ. Microbiol.">
        <title>Gene family expansions and transcriptome signatures uncover fungal adaptations to wood decay.</title>
        <authorList>
            <person name="Hage H."/>
            <person name="Miyauchi S."/>
            <person name="Viragh M."/>
            <person name="Drula E."/>
            <person name="Min B."/>
            <person name="Chaduli D."/>
            <person name="Navarro D."/>
            <person name="Favel A."/>
            <person name="Norest M."/>
            <person name="Lesage-Meessen L."/>
            <person name="Balint B."/>
            <person name="Merenyi Z."/>
            <person name="de Eugenio L."/>
            <person name="Morin E."/>
            <person name="Martinez A.T."/>
            <person name="Baldrian P."/>
            <person name="Stursova M."/>
            <person name="Martinez M.J."/>
            <person name="Novotny C."/>
            <person name="Magnuson J.K."/>
            <person name="Spatafora J.W."/>
            <person name="Maurice S."/>
            <person name="Pangilinan J."/>
            <person name="Andreopoulos W."/>
            <person name="LaButti K."/>
            <person name="Hundley H."/>
            <person name="Na H."/>
            <person name="Kuo A."/>
            <person name="Barry K."/>
            <person name="Lipzen A."/>
            <person name="Henrissat B."/>
            <person name="Riley R."/>
            <person name="Ahrendt S."/>
            <person name="Nagy L.G."/>
            <person name="Grigoriev I.V."/>
            <person name="Martin F."/>
            <person name="Rosso M.N."/>
        </authorList>
    </citation>
    <scope>NUCLEOTIDE SEQUENCE</scope>
    <source>
        <strain evidence="1">CBS 384.51</strain>
    </source>
</reference>
<protein>
    <submittedName>
        <fullName evidence="1">Uncharacterized protein</fullName>
    </submittedName>
</protein>
<accession>A0ACB8U966</accession>
<dbReference type="Proteomes" id="UP001055072">
    <property type="component" value="Unassembled WGS sequence"/>
</dbReference>
<name>A0ACB8U966_9APHY</name>
<evidence type="ECO:0000313" key="2">
    <source>
        <dbReference type="Proteomes" id="UP001055072"/>
    </source>
</evidence>
<gene>
    <name evidence="1" type="ORF">BDY19DRAFT_887434</name>
</gene>
<sequence>MTIYTSPYPSVEIRNESVFTHQFRTRFNDFPSDKAAFIDAATGFTITRGQLKDYGLSLGWGLRQELPRLGGVQLSRGDVMMIFSPNSITWPVMYYGGIAAGLRMTLANSAYTPKELHHQWVDSGAKAVFVHPSLVDTALEMFKTLNLDLTEARRRIVVADWPSPPTDSTYIRISDILGKGQLQEEEKFDGDLANETALLCYSSGTTGNPKGVMTTHRNIIALLAMCNTGYPDLKEKNPVMLGVLPLYHIFGATKLLQFPYTRGIPVVIMQKFDVVGMCKSVEKYGVSQCLVVPPICLALLHHPAVAKYNLKTLKFLMSGAAPLGAPLVKGLQDRMKSLGVNVFVGQGYGLTETSPTSHCIPAQDSLRKVGTIGPLFPNLEARLVIEDVEDAKEGEAGELWIRGPTIMKGYLNNPEATKNAITPDGWFKTGDIAIRDSEGFYSIVDRRKELIKYKGFQVPPAELESLLLQHPDIADCAVIGVNSEEEATELPRAYVVHAKGIPPSEQAAFGVSVQEWVKSRVARHKQLRGGVVVIDAIPKSAAGKILRRELRERAKKEPLPARPVRAKL</sequence>